<evidence type="ECO:0000256" key="1">
    <source>
        <dbReference type="SAM" id="MobiDB-lite"/>
    </source>
</evidence>
<dbReference type="GO" id="GO:0003676">
    <property type="term" value="F:nucleic acid binding"/>
    <property type="evidence" value="ECO:0007669"/>
    <property type="project" value="InterPro"/>
</dbReference>
<dbReference type="InterPro" id="IPR009362">
    <property type="entry name" value="YhcG_C"/>
</dbReference>
<dbReference type="Pfam" id="PF06250">
    <property type="entry name" value="YhcG_C"/>
    <property type="match status" value="1"/>
</dbReference>
<dbReference type="PANTHER" id="PTHR30547:SF0">
    <property type="entry name" value="BLR8175 PROTEIN"/>
    <property type="match status" value="1"/>
</dbReference>
<feature type="compositionally biased region" description="Polar residues" evidence="1">
    <location>
        <begin position="1"/>
        <end position="16"/>
    </location>
</feature>
<dbReference type="InterPro" id="IPR041527">
    <property type="entry name" value="YhcG_N"/>
</dbReference>
<dbReference type="PANTHER" id="PTHR30547">
    <property type="entry name" value="UNCHARACTERIZED PROTEIN YHCG-RELATED"/>
    <property type="match status" value="1"/>
</dbReference>
<evidence type="ECO:0000313" key="4">
    <source>
        <dbReference type="EMBL" id="NOK09847.1"/>
    </source>
</evidence>
<feature type="domain" description="YhcG N-terminal" evidence="3">
    <location>
        <begin position="42"/>
        <end position="179"/>
    </location>
</feature>
<dbReference type="InterPro" id="IPR011856">
    <property type="entry name" value="tRNA_endonuc-like_dom_sf"/>
</dbReference>
<dbReference type="AlphaFoldDB" id="A0A7Y4JTB3"/>
<accession>A0A7Y4JTB3</accession>
<name>A0A7Y4JTB3_9BACT</name>
<feature type="region of interest" description="Disordered" evidence="1">
    <location>
        <begin position="358"/>
        <end position="389"/>
    </location>
</feature>
<protein>
    <submittedName>
        <fullName evidence="4">DUF1016 domain-containing protein</fullName>
    </submittedName>
</protein>
<reference evidence="4 5" key="1">
    <citation type="submission" date="2020-05" db="EMBL/GenBank/DDBJ databases">
        <authorList>
            <person name="Whitworth D."/>
        </authorList>
    </citation>
    <scope>NUCLEOTIDE SEQUENCE [LARGE SCALE GENOMIC DNA]</scope>
    <source>
        <strain evidence="4 5">CA046A</strain>
    </source>
</reference>
<dbReference type="EMBL" id="JABFJW010000078">
    <property type="protein sequence ID" value="NOK09847.1"/>
    <property type="molecule type" value="Genomic_DNA"/>
</dbReference>
<evidence type="ECO:0000259" key="3">
    <source>
        <dbReference type="Pfam" id="PF17761"/>
    </source>
</evidence>
<gene>
    <name evidence="4" type="ORF">HNS30_12495</name>
</gene>
<proteinExistence type="predicted"/>
<evidence type="ECO:0000313" key="5">
    <source>
        <dbReference type="Proteomes" id="UP000528460"/>
    </source>
</evidence>
<sequence>MASRTKTGRPSRTNTKPAKKAQANVPASLTRPPSGYAAWLSEVKARIHAAQQRATLAVNRELLALYWRIGRDILVRQRRAGWGAGIVERVSADLRAAFPEMQGFSRANLMYMRAFAEAWPDEATIVQQPVGQLPWGHNLVLLTKLKAAQARLAYAARAAEHGWSRAVLSLHIEQRTLEREGKAVTNFAERLPEPNSDLARESLKDPYRFDFLTLGAEAGERELEDALVAHISRFLIELGAGFAYVGRQVHLEVDGRDFYLDLLFYHLKLRCYVVVELKAGEFEPEHAGKLNFYLSAVDERMRGEHDGPTIGILLCKTKSRVIAEYALRDTKKPMGVAEYQLVQALPLRLETSLPSIKQLESELGESPAPGTRRRVRGKSSPPSKRAARE</sequence>
<dbReference type="InterPro" id="IPR053148">
    <property type="entry name" value="PD-DEXK-like_domain"/>
</dbReference>
<evidence type="ECO:0000259" key="2">
    <source>
        <dbReference type="Pfam" id="PF06250"/>
    </source>
</evidence>
<feature type="region of interest" description="Disordered" evidence="1">
    <location>
        <begin position="1"/>
        <end position="29"/>
    </location>
</feature>
<dbReference type="Gene3D" id="3.40.1350.10">
    <property type="match status" value="1"/>
</dbReference>
<feature type="domain" description="YhcG PDDEXK nuclease" evidence="2">
    <location>
        <begin position="201"/>
        <end position="354"/>
    </location>
</feature>
<organism evidence="4 5">
    <name type="scientific">Corallococcus exercitus</name>
    <dbReference type="NCBI Taxonomy" id="2316736"/>
    <lineage>
        <taxon>Bacteria</taxon>
        <taxon>Pseudomonadati</taxon>
        <taxon>Myxococcota</taxon>
        <taxon>Myxococcia</taxon>
        <taxon>Myxococcales</taxon>
        <taxon>Cystobacterineae</taxon>
        <taxon>Myxococcaceae</taxon>
        <taxon>Corallococcus</taxon>
    </lineage>
</organism>
<dbReference type="Pfam" id="PF17761">
    <property type="entry name" value="DUF1016_N"/>
    <property type="match status" value="1"/>
</dbReference>
<dbReference type="RefSeq" id="WP_171414020.1">
    <property type="nucleotide sequence ID" value="NZ_JABFJW010000078.1"/>
</dbReference>
<comment type="caution">
    <text evidence="4">The sequence shown here is derived from an EMBL/GenBank/DDBJ whole genome shotgun (WGS) entry which is preliminary data.</text>
</comment>
<dbReference type="Proteomes" id="UP000528460">
    <property type="component" value="Unassembled WGS sequence"/>
</dbReference>